<dbReference type="InterPro" id="IPR029059">
    <property type="entry name" value="AB_hydrolase_5"/>
</dbReference>
<dbReference type="AlphaFoldDB" id="A0A0W1RDN7"/>
<evidence type="ECO:0000313" key="4">
    <source>
        <dbReference type="Proteomes" id="UP000054387"/>
    </source>
</evidence>
<keyword evidence="1" id="KW-0472">Membrane</keyword>
<evidence type="ECO:0000259" key="2">
    <source>
        <dbReference type="Pfam" id="PF12695"/>
    </source>
</evidence>
<feature type="transmembrane region" description="Helical" evidence="1">
    <location>
        <begin position="7"/>
        <end position="26"/>
    </location>
</feature>
<dbReference type="GO" id="GO:0016787">
    <property type="term" value="F:hydrolase activity"/>
    <property type="evidence" value="ECO:0007669"/>
    <property type="project" value="InterPro"/>
</dbReference>
<dbReference type="EMBL" id="LOPU01000003">
    <property type="protein sequence ID" value="KTG11582.1"/>
    <property type="molecule type" value="Genomic_DNA"/>
</dbReference>
<gene>
    <name evidence="3" type="ORF">AUR64_03535</name>
</gene>
<sequence>MSWWKRGVAVVFVVFIVGSAGIVAYFSTPYHGPQSSVQQVVDDSRVSVTTEDGVHVLAPEETNSTVGLVFYPGGRVAPDAYYSTFAPVVARTNVTVFIPEVPLNIALLDTDAAEGIRTQRPGIDTWFVGGHSLGGVAACQYADSQDVDGLVLFASYCNVDVRNESFAALSVTGSADTVLNRENYREAKSRLPPEATVYEIEGMNHTQFGSYRGQRGDSPASLSYDDAHQRLADVLVPWLRNHSSPAETADAI</sequence>
<dbReference type="Proteomes" id="UP000054387">
    <property type="component" value="Unassembled WGS sequence"/>
</dbReference>
<evidence type="ECO:0000313" key="3">
    <source>
        <dbReference type="EMBL" id="KTG11582.1"/>
    </source>
</evidence>
<dbReference type="Pfam" id="PF12695">
    <property type="entry name" value="Abhydrolase_5"/>
    <property type="match status" value="1"/>
</dbReference>
<comment type="caution">
    <text evidence="3">The sequence shown here is derived from an EMBL/GenBank/DDBJ whole genome shotgun (WGS) entry which is preliminary data.</text>
</comment>
<proteinExistence type="predicted"/>
<name>A0A0W1RDN7_9EURY</name>
<organism evidence="3 4">
    <name type="scientific">Haloprofundus marisrubri</name>
    <dbReference type="NCBI Taxonomy" id="1514971"/>
    <lineage>
        <taxon>Archaea</taxon>
        <taxon>Methanobacteriati</taxon>
        <taxon>Methanobacteriota</taxon>
        <taxon>Stenosarchaea group</taxon>
        <taxon>Halobacteria</taxon>
        <taxon>Halobacteriales</taxon>
        <taxon>Haloferacaceae</taxon>
        <taxon>Haloprofundus</taxon>
    </lineage>
</organism>
<protein>
    <recommendedName>
        <fullName evidence="2">Alpha/beta hydrolase fold-5 domain-containing protein</fullName>
    </recommendedName>
</protein>
<feature type="domain" description="Alpha/beta hydrolase fold-5" evidence="2">
    <location>
        <begin position="67"/>
        <end position="225"/>
    </location>
</feature>
<dbReference type="Gene3D" id="3.40.50.1820">
    <property type="entry name" value="alpha/beta hydrolase"/>
    <property type="match status" value="1"/>
</dbReference>
<keyword evidence="1" id="KW-0812">Transmembrane</keyword>
<keyword evidence="1" id="KW-1133">Transmembrane helix</keyword>
<evidence type="ECO:0000256" key="1">
    <source>
        <dbReference type="SAM" id="Phobius"/>
    </source>
</evidence>
<dbReference type="InterPro" id="IPR029058">
    <property type="entry name" value="AB_hydrolase_fold"/>
</dbReference>
<reference evidence="3 4" key="1">
    <citation type="submission" date="2015-12" db="EMBL/GenBank/DDBJ databases">
        <title>Haloprofundus marisrubri gen. nov., sp. nov., an extremely halophilic archaeon isolated from the Discovery deep brine-seawater interface in the Red Sea.</title>
        <authorList>
            <person name="Zhang G."/>
            <person name="Stingl U."/>
            <person name="Rashid M."/>
        </authorList>
    </citation>
    <scope>NUCLEOTIDE SEQUENCE [LARGE SCALE GENOMIC DNA]</scope>
    <source>
        <strain evidence="3 4">SB9</strain>
    </source>
</reference>
<dbReference type="STRING" id="1514971.AUR64_03535"/>
<dbReference type="SUPFAM" id="SSF53474">
    <property type="entry name" value="alpha/beta-Hydrolases"/>
    <property type="match status" value="1"/>
</dbReference>
<accession>A0A0W1RDN7</accession>
<dbReference type="RefSeq" id="WP_058580066.1">
    <property type="nucleotide sequence ID" value="NZ_LOPU01000003.1"/>
</dbReference>
<keyword evidence="4" id="KW-1185">Reference proteome</keyword>